<evidence type="ECO:0000313" key="3">
    <source>
        <dbReference type="EMBL" id="KAJ4367168.1"/>
    </source>
</evidence>
<keyword evidence="4" id="KW-1185">Reference proteome</keyword>
<feature type="region of interest" description="Disordered" evidence="1">
    <location>
        <begin position="500"/>
        <end position="576"/>
    </location>
</feature>
<protein>
    <submittedName>
        <fullName evidence="3">Uncharacterized protein</fullName>
    </submittedName>
</protein>
<dbReference type="AlphaFoldDB" id="A0A9W8Y4S9"/>
<evidence type="ECO:0000256" key="2">
    <source>
        <dbReference type="SAM" id="SignalP"/>
    </source>
</evidence>
<keyword evidence="2" id="KW-0732">Signal</keyword>
<evidence type="ECO:0000256" key="1">
    <source>
        <dbReference type="SAM" id="MobiDB-lite"/>
    </source>
</evidence>
<gene>
    <name evidence="3" type="ORF">N0V83_007698</name>
</gene>
<dbReference type="OrthoDB" id="3691137at2759"/>
<feature type="compositionally biased region" description="Low complexity" evidence="1">
    <location>
        <begin position="500"/>
        <end position="518"/>
    </location>
</feature>
<evidence type="ECO:0000313" key="4">
    <source>
        <dbReference type="Proteomes" id="UP001140560"/>
    </source>
</evidence>
<feature type="compositionally biased region" description="Low complexity" evidence="1">
    <location>
        <begin position="57"/>
        <end position="68"/>
    </location>
</feature>
<feature type="compositionally biased region" description="Basic and acidic residues" evidence="1">
    <location>
        <begin position="549"/>
        <end position="560"/>
    </location>
</feature>
<dbReference type="EMBL" id="JAPEUY010000013">
    <property type="protein sequence ID" value="KAJ4367168.1"/>
    <property type="molecule type" value="Genomic_DNA"/>
</dbReference>
<feature type="region of interest" description="Disordered" evidence="1">
    <location>
        <begin position="442"/>
        <end position="477"/>
    </location>
</feature>
<feature type="compositionally biased region" description="Polar residues" evidence="1">
    <location>
        <begin position="519"/>
        <end position="530"/>
    </location>
</feature>
<feature type="chain" id="PRO_5040909865" evidence="2">
    <location>
        <begin position="18"/>
        <end position="576"/>
    </location>
</feature>
<dbReference type="Proteomes" id="UP001140560">
    <property type="component" value="Unassembled WGS sequence"/>
</dbReference>
<feature type="signal peptide" evidence="2">
    <location>
        <begin position="1"/>
        <end position="17"/>
    </location>
</feature>
<reference evidence="3" key="1">
    <citation type="submission" date="2022-10" db="EMBL/GenBank/DDBJ databases">
        <title>Tapping the CABI collections for fungal endophytes: first genome assemblies for Collariella, Neodidymelliopsis, Ascochyta clinopodiicola, Didymella pomorum, Didymosphaeria variabile, Neocosmospora piperis and Neocucurbitaria cava.</title>
        <authorList>
            <person name="Hill R."/>
        </authorList>
    </citation>
    <scope>NUCLEOTIDE SEQUENCE</scope>
    <source>
        <strain evidence="3">IMI 356814</strain>
    </source>
</reference>
<feature type="region of interest" description="Disordered" evidence="1">
    <location>
        <begin position="187"/>
        <end position="209"/>
    </location>
</feature>
<organism evidence="3 4">
    <name type="scientific">Neocucurbitaria cava</name>
    <dbReference type="NCBI Taxonomy" id="798079"/>
    <lineage>
        <taxon>Eukaryota</taxon>
        <taxon>Fungi</taxon>
        <taxon>Dikarya</taxon>
        <taxon>Ascomycota</taxon>
        <taxon>Pezizomycotina</taxon>
        <taxon>Dothideomycetes</taxon>
        <taxon>Pleosporomycetidae</taxon>
        <taxon>Pleosporales</taxon>
        <taxon>Pleosporineae</taxon>
        <taxon>Cucurbitariaceae</taxon>
        <taxon>Neocucurbitaria</taxon>
    </lineage>
</organism>
<feature type="region of interest" description="Disordered" evidence="1">
    <location>
        <begin position="408"/>
        <end position="427"/>
    </location>
</feature>
<accession>A0A9W8Y4S9</accession>
<feature type="compositionally biased region" description="Acidic residues" evidence="1">
    <location>
        <begin position="415"/>
        <end position="427"/>
    </location>
</feature>
<name>A0A9W8Y4S9_9PLEO</name>
<proteinExistence type="predicted"/>
<sequence>MSSFSLGLLFALEKILQEQEQQESSPPTTELLSTLTGLANSSSRNASAVVLQSSSSSWYSSASPPTSLDNHNHNHTNELPPTAVSAVVQDKLLQGEISKVEDFRDAAPPAPPPPPLFPRRNVAFPGAVPAIGEIDREAEFYTAKPGREQVLQIVSPANSSGRSSGSDVFTQRMLADNEERAQRAISMDDPGPERLSASGVQPVDHRHQKDAVDQEAIYERLGRVLPNPGVMSMQTYQSKRHHIASIEHGHVGRAERYEDSSLHARVKQYTANKQLLKYTLANHQDLSKNRCLDALSSRDETSQQLSSDAKKEVVVVAKEKLAKETRRTGEDNMSASEHMQFVLLRNWELKRDLERLDALRRNVREARARMMNEPWSAFDDESPRWTQKQEERLQYFKTYYAAKCTQKEERRDETMLDEAYDASDESDQEILARRYSATCAKASDDSGMDIPEHACSAEESSQGQQQQLCPPANDKDNQIAPQAEQAQLKLAEAQQALRNFQAQSQPQPQPQSQAPSASEVEQSRSQSATPINGEEREARFRSRLPVVARKQEPVNVEKTEHKNKRVCTLDSKNAPP</sequence>
<feature type="region of interest" description="Disordered" evidence="1">
    <location>
        <begin position="57"/>
        <end position="79"/>
    </location>
</feature>
<comment type="caution">
    <text evidence="3">The sequence shown here is derived from an EMBL/GenBank/DDBJ whole genome shotgun (WGS) entry which is preliminary data.</text>
</comment>